<dbReference type="EMBL" id="KN847989">
    <property type="protein sequence ID" value="KIR45373.1"/>
    <property type="molecule type" value="Genomic_DNA"/>
</dbReference>
<dbReference type="PANTHER" id="PTHR15835:SF6">
    <property type="entry name" value="ZINC FINGER C3HC-TYPE PROTEIN 1"/>
    <property type="match status" value="1"/>
</dbReference>
<evidence type="ECO:0000256" key="4">
    <source>
        <dbReference type="ARBA" id="ARBA00022833"/>
    </source>
</evidence>
<evidence type="ECO:0000259" key="6">
    <source>
        <dbReference type="Pfam" id="PF07967"/>
    </source>
</evidence>
<feature type="domain" description="C3HC-type" evidence="6">
    <location>
        <begin position="119"/>
        <end position="240"/>
    </location>
</feature>
<name>A0A0D0UAT1_CRYGA</name>
<gene>
    <name evidence="8" type="ORF">I312_05420</name>
</gene>
<dbReference type="Pfam" id="PF08600">
    <property type="entry name" value="NuBaID_C"/>
    <property type="match status" value="1"/>
</dbReference>
<organism evidence="8">
    <name type="scientific">Cryptococcus bacillisporus CA1280</name>
    <dbReference type="NCBI Taxonomy" id="1296109"/>
    <lineage>
        <taxon>Eukaryota</taxon>
        <taxon>Fungi</taxon>
        <taxon>Dikarya</taxon>
        <taxon>Basidiomycota</taxon>
        <taxon>Agaricomycotina</taxon>
        <taxon>Tremellomycetes</taxon>
        <taxon>Tremellales</taxon>
        <taxon>Cryptococcaceae</taxon>
        <taxon>Cryptococcus</taxon>
        <taxon>Cryptococcus gattii species complex</taxon>
    </lineage>
</organism>
<evidence type="ECO:0000259" key="7">
    <source>
        <dbReference type="Pfam" id="PF08600"/>
    </source>
</evidence>
<reference evidence="8" key="1">
    <citation type="submission" date="2015-01" db="EMBL/GenBank/DDBJ databases">
        <title>The Genome Sequence of Cryptococcus gattii CA1280.</title>
        <authorList>
            <consortium name="The Broad Institute Genomics Platform"/>
            <person name="Cuomo C."/>
            <person name="Litvintseva A."/>
            <person name="Chen Y."/>
            <person name="Heitman J."/>
            <person name="Sun S."/>
            <person name="Springer D."/>
            <person name="Dromer F."/>
            <person name="Young S."/>
            <person name="Zeng Q."/>
            <person name="Gargeya S."/>
            <person name="Abouelleil A."/>
            <person name="Alvarado L."/>
            <person name="Chapman S.B."/>
            <person name="Gainer-Dewar J."/>
            <person name="Goldberg J."/>
            <person name="Griggs A."/>
            <person name="Gujja S."/>
            <person name="Hansen M."/>
            <person name="Howarth C."/>
            <person name="Imamovic A."/>
            <person name="Larimer J."/>
            <person name="Murphy C."/>
            <person name="Naylor J."/>
            <person name="Pearson M."/>
            <person name="Priest M."/>
            <person name="Roberts A."/>
            <person name="Saif S."/>
            <person name="Shea T."/>
            <person name="Sykes S."/>
            <person name="Wortman J."/>
            <person name="Nusbaum C."/>
            <person name="Birren B."/>
        </authorList>
    </citation>
    <scope>NUCLEOTIDE SEQUENCE [LARGE SCALE GENOMIC DNA]</scope>
    <source>
        <strain evidence="8">CA1280</strain>
    </source>
</reference>
<dbReference type="OrthoDB" id="2592092at2759"/>
<sequence length="401" mass="45482">MEGSPKTDDDLHDVFKMLYADDDWALTSDSELEDNDHLSNTDGIDIEATDNEEQLPIRIYSGRITKKRLFSVLDSLFSQGLETTTKRQRIYNPPAPSIPSLILSTQPIPALPLPKTYAPFSALSLLSRLLTFQPYTYFPQYPSGLSPVRAAMKGWVNEGREGLICEVCGEKWGLGGLQDVKNEEMRSKLGEKLAKGFEERHKNNCAWRICASPENLYEQLRHLIHPPITSSLAPLASHLSLECLTLPSLRFLSPLNSVQVERLANLFKPSLTSSISSTTIDVASQLALFGWFPYHPNNPAIQIFLDTLPSRTEIVCCRICHRRIGLWNFSNEKDGVKQFDVLNEHLVWCPIRIQDGEKEWWSVSGLLGGQSTQVKRIEEGDIKDLVKVSERMEKRSWRRSR</sequence>
<evidence type="ECO:0000256" key="5">
    <source>
        <dbReference type="ARBA" id="ARBA00023242"/>
    </source>
</evidence>
<accession>A0A0D0UAT1</accession>
<keyword evidence="3" id="KW-0863">Zinc-finger</keyword>
<comment type="subcellular location">
    <subcellularLocation>
        <location evidence="1">Nucleus</location>
    </subcellularLocation>
</comment>
<dbReference type="GO" id="GO:0005634">
    <property type="term" value="C:nucleus"/>
    <property type="evidence" value="ECO:0007669"/>
    <property type="project" value="UniProtKB-SubCell"/>
</dbReference>
<dbReference type="HOGENOM" id="CLU_688904_0_0_1"/>
<dbReference type="AlphaFoldDB" id="A0A0D0UAT1"/>
<keyword evidence="4" id="KW-0862">Zinc</keyword>
<keyword evidence="5" id="KW-0539">Nucleus</keyword>
<protein>
    <recommendedName>
        <fullName evidence="9">Zf-C3HC-domain-containing protein</fullName>
    </recommendedName>
</protein>
<dbReference type="InterPro" id="IPR012935">
    <property type="entry name" value="NuBaID_N"/>
</dbReference>
<evidence type="ECO:0000256" key="1">
    <source>
        <dbReference type="ARBA" id="ARBA00004123"/>
    </source>
</evidence>
<evidence type="ECO:0000256" key="3">
    <source>
        <dbReference type="ARBA" id="ARBA00022771"/>
    </source>
</evidence>
<evidence type="ECO:0000256" key="2">
    <source>
        <dbReference type="ARBA" id="ARBA00022723"/>
    </source>
</evidence>
<feature type="domain" description="NuBaID C-terminal" evidence="7">
    <location>
        <begin position="283"/>
        <end position="393"/>
    </location>
</feature>
<evidence type="ECO:0008006" key="9">
    <source>
        <dbReference type="Google" id="ProtNLM"/>
    </source>
</evidence>
<dbReference type="Pfam" id="PF07967">
    <property type="entry name" value="zf-C3HC"/>
    <property type="match status" value="1"/>
</dbReference>
<evidence type="ECO:0000313" key="8">
    <source>
        <dbReference type="EMBL" id="KIR45373.1"/>
    </source>
</evidence>
<feature type="non-terminal residue" evidence="8">
    <location>
        <position position="1"/>
    </location>
</feature>
<dbReference type="InterPro" id="IPR013909">
    <property type="entry name" value="NuBaID_C"/>
</dbReference>
<proteinExistence type="predicted"/>
<keyword evidence="2" id="KW-0479">Metal-binding</keyword>
<dbReference type="PANTHER" id="PTHR15835">
    <property type="entry name" value="NUCLEAR-INTERACTING PARTNER OF ALK"/>
    <property type="match status" value="1"/>
</dbReference>
<dbReference type="GO" id="GO:0008270">
    <property type="term" value="F:zinc ion binding"/>
    <property type="evidence" value="ECO:0007669"/>
    <property type="project" value="UniProtKB-KW"/>
</dbReference>